<dbReference type="STRING" id="28234.SAMN04488588_0947"/>
<dbReference type="PROSITE" id="PS01065">
    <property type="entry name" value="ETF_BETA"/>
    <property type="match status" value="1"/>
</dbReference>
<dbReference type="PANTHER" id="PTHR21294">
    <property type="entry name" value="ELECTRON TRANSFER FLAVOPROTEIN BETA-SUBUNIT"/>
    <property type="match status" value="1"/>
</dbReference>
<keyword evidence="5" id="KW-1185">Reference proteome</keyword>
<reference evidence="3 5" key="1">
    <citation type="submission" date="2016-10" db="EMBL/GenBank/DDBJ databases">
        <authorList>
            <person name="de Groot N.N."/>
        </authorList>
    </citation>
    <scope>NUCLEOTIDE SEQUENCE [LARGE SCALE GENOMIC DNA]</scope>
    <source>
        <strain evidence="3 5">WG14</strain>
    </source>
</reference>
<reference evidence="4 6" key="2">
    <citation type="submission" date="2019-04" db="EMBL/GenBank/DDBJ databases">
        <title>Draft genome sequence data and analysis of a Fermenting Bacterium, Geotoga petraea strain HO-Geo1, isolated from heavy-oil petroleum reservoir in Russia.</title>
        <authorList>
            <person name="Grouzdev D.S."/>
            <person name="Semenova E.M."/>
            <person name="Sokolova D.S."/>
            <person name="Tourova T.P."/>
            <person name="Poltaraus A.B."/>
            <person name="Nazina T.N."/>
        </authorList>
    </citation>
    <scope>NUCLEOTIDE SEQUENCE [LARGE SCALE GENOMIC DNA]</scope>
    <source>
        <strain evidence="4 6">HO-Geo1</strain>
    </source>
</reference>
<dbReference type="Proteomes" id="UP000199322">
    <property type="component" value="Unassembled WGS sequence"/>
</dbReference>
<evidence type="ECO:0000256" key="1">
    <source>
        <dbReference type="ARBA" id="ARBA00007557"/>
    </source>
</evidence>
<dbReference type="Gene3D" id="3.40.50.620">
    <property type="entry name" value="HUPs"/>
    <property type="match status" value="1"/>
</dbReference>
<dbReference type="InterPro" id="IPR000049">
    <property type="entry name" value="ET-Flavoprotein_bsu_CS"/>
</dbReference>
<evidence type="ECO:0000313" key="3">
    <source>
        <dbReference type="EMBL" id="SDC36266.1"/>
    </source>
</evidence>
<dbReference type="PANTHER" id="PTHR21294:SF17">
    <property type="entry name" value="PROTEIN FIXA"/>
    <property type="match status" value="1"/>
</dbReference>
<dbReference type="Proteomes" id="UP000297288">
    <property type="component" value="Unassembled WGS sequence"/>
</dbReference>
<dbReference type="EMBL" id="SRME01000001">
    <property type="protein sequence ID" value="TGG88785.1"/>
    <property type="molecule type" value="Genomic_DNA"/>
</dbReference>
<dbReference type="AlphaFoldDB" id="A0A1G6L0X3"/>
<dbReference type="InterPro" id="IPR012255">
    <property type="entry name" value="ETF_b"/>
</dbReference>
<dbReference type="CDD" id="cd01714">
    <property type="entry name" value="ETF_beta"/>
    <property type="match status" value="1"/>
</dbReference>
<proteinExistence type="inferred from homology"/>
<evidence type="ECO:0000259" key="2">
    <source>
        <dbReference type="SMART" id="SM00893"/>
    </source>
</evidence>
<evidence type="ECO:0000313" key="6">
    <source>
        <dbReference type="Proteomes" id="UP000297288"/>
    </source>
</evidence>
<dbReference type="PIRSF" id="PIRSF000090">
    <property type="entry name" value="Beta-ETF"/>
    <property type="match status" value="1"/>
</dbReference>
<dbReference type="SMART" id="SM00893">
    <property type="entry name" value="ETF"/>
    <property type="match status" value="1"/>
</dbReference>
<evidence type="ECO:0000313" key="4">
    <source>
        <dbReference type="EMBL" id="TGG88785.1"/>
    </source>
</evidence>
<dbReference type="EMBL" id="FMYV01000003">
    <property type="protein sequence ID" value="SDC36266.1"/>
    <property type="molecule type" value="Genomic_DNA"/>
</dbReference>
<organism evidence="3 5">
    <name type="scientific">Geotoga petraea</name>
    <dbReference type="NCBI Taxonomy" id="28234"/>
    <lineage>
        <taxon>Bacteria</taxon>
        <taxon>Thermotogati</taxon>
        <taxon>Thermotogota</taxon>
        <taxon>Thermotogae</taxon>
        <taxon>Petrotogales</taxon>
        <taxon>Petrotogaceae</taxon>
        <taxon>Geotoga</taxon>
    </lineage>
</organism>
<dbReference type="InterPro" id="IPR033948">
    <property type="entry name" value="ETF_beta_N"/>
</dbReference>
<dbReference type="OrthoDB" id="9804960at2"/>
<comment type="similarity">
    <text evidence="1">Belongs to the ETF beta-subunit/FixA family.</text>
</comment>
<protein>
    <submittedName>
        <fullName evidence="3">Electron transfer flavoprotein beta subunit</fullName>
    </submittedName>
    <submittedName>
        <fullName evidence="4">Electron transfer flavoprotein subunit beta/FixA family protein</fullName>
    </submittedName>
</protein>
<accession>A0A1G6L0X3</accession>
<sequence length="264" mass="29217">MNIVVCLKQVPDTTELKIDPIKGTLIRKGVPSIINPDDKNALEQALLIKDQNENTKITVISMGPSQAKEALNEALAMGADEAILLSDRFFGGSDTWATSETLAAGIKKIADYDIIFTGRQAIDGDTAQVGPQIAERLNIPQVTYVQNFEFEDEKTVIVERALEDGYEKIRVKTPVLLTAIKELNEPRYMSISGIWESFGDENKVTVWGVDDLDVDRKNIGLKGSPTQVRKSFTPEQKGKGIMLEGTSDEVAEKMLVELKRKHVL</sequence>
<dbReference type="InterPro" id="IPR014730">
    <property type="entry name" value="ETF_a/b_N"/>
</dbReference>
<name>A0A1G6L0X3_9BACT</name>
<dbReference type="SUPFAM" id="SSF52402">
    <property type="entry name" value="Adenine nucleotide alpha hydrolases-like"/>
    <property type="match status" value="1"/>
</dbReference>
<dbReference type="Pfam" id="PF01012">
    <property type="entry name" value="ETF"/>
    <property type="match status" value="1"/>
</dbReference>
<dbReference type="GO" id="GO:0009055">
    <property type="term" value="F:electron transfer activity"/>
    <property type="evidence" value="ECO:0007669"/>
    <property type="project" value="InterPro"/>
</dbReference>
<dbReference type="RefSeq" id="WP_091403219.1">
    <property type="nucleotide sequence ID" value="NZ_FMYV01000003.1"/>
</dbReference>
<gene>
    <name evidence="4" type="ORF">E4650_00890</name>
    <name evidence="3" type="ORF">SAMN04488588_0947</name>
</gene>
<evidence type="ECO:0000313" key="5">
    <source>
        <dbReference type="Proteomes" id="UP000199322"/>
    </source>
</evidence>
<dbReference type="InterPro" id="IPR014729">
    <property type="entry name" value="Rossmann-like_a/b/a_fold"/>
</dbReference>
<feature type="domain" description="Electron transfer flavoprotein alpha/beta-subunit N-terminal" evidence="2">
    <location>
        <begin position="22"/>
        <end position="216"/>
    </location>
</feature>